<accession>A0A5D3DCR9</accession>
<dbReference type="Proteomes" id="UP000321393">
    <property type="component" value="Unassembled WGS sequence"/>
</dbReference>
<dbReference type="EMBL" id="SSTE01000109">
    <property type="protein sequence ID" value="KAA0068159.1"/>
    <property type="molecule type" value="Genomic_DNA"/>
</dbReference>
<evidence type="ECO:0000313" key="2">
    <source>
        <dbReference type="EMBL" id="TYK21079.1"/>
    </source>
</evidence>
<gene>
    <name evidence="2" type="ORF">E5676_scaffold392G00440</name>
    <name evidence="1" type="ORF">E6C27_scaffold238G001270</name>
</gene>
<evidence type="ECO:0000313" key="3">
    <source>
        <dbReference type="Proteomes" id="UP000321393"/>
    </source>
</evidence>
<evidence type="ECO:0000313" key="1">
    <source>
        <dbReference type="EMBL" id="KAA0068159.1"/>
    </source>
</evidence>
<dbReference type="AlphaFoldDB" id="A0A5D3DCR9"/>
<sequence>MLSKNFEWFYSISTSSDLDLAGYCWYCSPSDSTKYEIVSRLSHSRYCCEFDNVPGGTRTIATNPTVGQLLVLSVLLANFLLQALIIESHSLTRQISGLSDRQTTLDVVLRDLQRVASRSPTPLPDQ</sequence>
<evidence type="ECO:0000313" key="4">
    <source>
        <dbReference type="Proteomes" id="UP000321947"/>
    </source>
</evidence>
<proteinExistence type="predicted"/>
<reference evidence="3 4" key="1">
    <citation type="submission" date="2019-08" db="EMBL/GenBank/DDBJ databases">
        <title>Draft genome sequences of two oriental melons (Cucumis melo L. var makuwa).</title>
        <authorList>
            <person name="Kwon S.-Y."/>
        </authorList>
    </citation>
    <scope>NUCLEOTIDE SEQUENCE [LARGE SCALE GENOMIC DNA]</scope>
    <source>
        <strain evidence="4">cv. Chang Bougi</strain>
        <strain evidence="3">cv. SW 3</strain>
        <tissue evidence="2">Leaf</tissue>
    </source>
</reference>
<comment type="caution">
    <text evidence="2">The sequence shown here is derived from an EMBL/GenBank/DDBJ whole genome shotgun (WGS) entry which is preliminary data.</text>
</comment>
<dbReference type="Proteomes" id="UP000321947">
    <property type="component" value="Unassembled WGS sequence"/>
</dbReference>
<name>A0A5D3DCR9_CUCMM</name>
<protein>
    <submittedName>
        <fullName evidence="2">Flocculation protein FLO11-like</fullName>
    </submittedName>
</protein>
<organism evidence="2 4">
    <name type="scientific">Cucumis melo var. makuwa</name>
    <name type="common">Oriental melon</name>
    <dbReference type="NCBI Taxonomy" id="1194695"/>
    <lineage>
        <taxon>Eukaryota</taxon>
        <taxon>Viridiplantae</taxon>
        <taxon>Streptophyta</taxon>
        <taxon>Embryophyta</taxon>
        <taxon>Tracheophyta</taxon>
        <taxon>Spermatophyta</taxon>
        <taxon>Magnoliopsida</taxon>
        <taxon>eudicotyledons</taxon>
        <taxon>Gunneridae</taxon>
        <taxon>Pentapetalae</taxon>
        <taxon>rosids</taxon>
        <taxon>fabids</taxon>
        <taxon>Cucurbitales</taxon>
        <taxon>Cucurbitaceae</taxon>
        <taxon>Benincaseae</taxon>
        <taxon>Cucumis</taxon>
    </lineage>
</organism>
<dbReference type="EMBL" id="SSTD01005932">
    <property type="protein sequence ID" value="TYK21079.1"/>
    <property type="molecule type" value="Genomic_DNA"/>
</dbReference>